<feature type="compositionally biased region" description="Polar residues" evidence="1">
    <location>
        <begin position="534"/>
        <end position="550"/>
    </location>
</feature>
<dbReference type="OrthoDB" id="2162994at2759"/>
<dbReference type="AlphaFoldDB" id="A0A9P6PS82"/>
<evidence type="ECO:0000313" key="2">
    <source>
        <dbReference type="EMBL" id="KAG0251721.1"/>
    </source>
</evidence>
<reference evidence="2" key="1">
    <citation type="journal article" date="2020" name="Fungal Divers.">
        <title>Resolving the Mortierellaceae phylogeny through synthesis of multi-gene phylogenetics and phylogenomics.</title>
        <authorList>
            <person name="Vandepol N."/>
            <person name="Liber J."/>
            <person name="Desiro A."/>
            <person name="Na H."/>
            <person name="Kennedy M."/>
            <person name="Barry K."/>
            <person name="Grigoriev I.V."/>
            <person name="Miller A.N."/>
            <person name="O'Donnell K."/>
            <person name="Stajich J.E."/>
            <person name="Bonito G."/>
        </authorList>
    </citation>
    <scope>NUCLEOTIDE SEQUENCE</scope>
    <source>
        <strain evidence="2">BC1065</strain>
    </source>
</reference>
<feature type="compositionally biased region" description="Low complexity" evidence="1">
    <location>
        <begin position="45"/>
        <end position="55"/>
    </location>
</feature>
<keyword evidence="3" id="KW-1185">Reference proteome</keyword>
<evidence type="ECO:0000256" key="1">
    <source>
        <dbReference type="SAM" id="MobiDB-lite"/>
    </source>
</evidence>
<comment type="caution">
    <text evidence="2">The sequence shown here is derived from an EMBL/GenBank/DDBJ whole genome shotgun (WGS) entry which is preliminary data.</text>
</comment>
<feature type="region of interest" description="Disordered" evidence="1">
    <location>
        <begin position="714"/>
        <end position="787"/>
    </location>
</feature>
<feature type="compositionally biased region" description="Polar residues" evidence="1">
    <location>
        <begin position="30"/>
        <end position="39"/>
    </location>
</feature>
<dbReference type="EMBL" id="JAAAJB010000725">
    <property type="protein sequence ID" value="KAG0251721.1"/>
    <property type="molecule type" value="Genomic_DNA"/>
</dbReference>
<gene>
    <name evidence="2" type="ORF">DFQ27_008585</name>
</gene>
<evidence type="ECO:0000313" key="3">
    <source>
        <dbReference type="Proteomes" id="UP000807716"/>
    </source>
</evidence>
<protein>
    <recommendedName>
        <fullName evidence="4">GATA-type domain-containing protein</fullName>
    </recommendedName>
</protein>
<evidence type="ECO:0008006" key="4">
    <source>
        <dbReference type="Google" id="ProtNLM"/>
    </source>
</evidence>
<dbReference type="Proteomes" id="UP000807716">
    <property type="component" value="Unassembled WGS sequence"/>
</dbReference>
<feature type="compositionally biased region" description="Basic and acidic residues" evidence="1">
    <location>
        <begin position="678"/>
        <end position="688"/>
    </location>
</feature>
<feature type="region of interest" description="Disordered" evidence="1">
    <location>
        <begin position="375"/>
        <end position="550"/>
    </location>
</feature>
<proteinExistence type="predicted"/>
<feature type="compositionally biased region" description="Basic and acidic residues" evidence="1">
    <location>
        <begin position="219"/>
        <end position="231"/>
    </location>
</feature>
<feature type="region of interest" description="Disordered" evidence="1">
    <location>
        <begin position="1"/>
        <end position="131"/>
    </location>
</feature>
<feature type="region of interest" description="Disordered" evidence="1">
    <location>
        <begin position="217"/>
        <end position="301"/>
    </location>
</feature>
<feature type="compositionally biased region" description="Low complexity" evidence="1">
    <location>
        <begin position="62"/>
        <end position="85"/>
    </location>
</feature>
<feature type="compositionally biased region" description="Low complexity" evidence="1">
    <location>
        <begin position="445"/>
        <end position="468"/>
    </location>
</feature>
<feature type="compositionally biased region" description="Polar residues" evidence="1">
    <location>
        <begin position="478"/>
        <end position="492"/>
    </location>
</feature>
<organism evidence="2 3">
    <name type="scientific">Actinomortierella ambigua</name>
    <dbReference type="NCBI Taxonomy" id="1343610"/>
    <lineage>
        <taxon>Eukaryota</taxon>
        <taxon>Fungi</taxon>
        <taxon>Fungi incertae sedis</taxon>
        <taxon>Mucoromycota</taxon>
        <taxon>Mortierellomycotina</taxon>
        <taxon>Mortierellomycetes</taxon>
        <taxon>Mortierellales</taxon>
        <taxon>Mortierellaceae</taxon>
        <taxon>Actinomortierella</taxon>
    </lineage>
</organism>
<feature type="compositionally biased region" description="Low complexity" evidence="1">
    <location>
        <begin position="11"/>
        <end position="29"/>
    </location>
</feature>
<name>A0A9P6PS82_9FUNG</name>
<feature type="region of interest" description="Disordered" evidence="1">
    <location>
        <begin position="663"/>
        <end position="701"/>
    </location>
</feature>
<feature type="compositionally biased region" description="Low complexity" evidence="1">
    <location>
        <begin position="235"/>
        <end position="253"/>
    </location>
</feature>
<sequence length="922" mass="101515">MTSNPPAWTALSGSLKRSNSTSRSSEHLSPISTFQLDNGNDNRRQQQPPQRSIAPAAPPLLHPSSSLPAAHYSTLPSSSSSSSSSLVRPHRPHASYSHPFPCPNPSTSASHALSRPPNPAVSDHNSARGVDNEEDMEVIYTSSKSIALPNLDVTQTSTSYYNYSPGTSQIFNGHDRRINQSLAPDCVESRYLYSHLQANLKYLPRLPDRRVMAVTSAPREVHEVDGRDRVRPSGSSDRWPPRSVSRSDSVSASQHQHDAQRPHISQPSALHDRHPVSYFPDPVDFDDQPGQDDPHRFGSYPRRPVRFLEDYYERPPLPLPPSDLSPGVRERRYHDAYAKGPGAWQAYHSHLRSLNESQGEAHLADGNSEYHHKYRNHHHQTSLQHHTQHDATEPSSAHGPEPDFPSGQRTTNHHDSRISPYYTDHQHQPFGTPLGPVALSEILMQQQQQPQQQQQSQSQPQQQPQPQRRQQHQLHGLPSSSSALGRSATGTGASAPGEQRNNPRDRTIYPLTLAPRPPSAPCGPHRSSHPFPMSTETARTPNGAPNAQGSTDPVYELAPINYKLIYDYALVIRECLVRGKPEMLDEFLYSSEILSKVFTPTSTPQQLRCTACNIVKTPEWRKGPLGKYFLIWGKMSRDRAAKTKAEAAAKAAASTNAVPSVTVPTLVGPVSSASSQAPDERRDRRLNSSDDSLSSPALPFASDNEIVSEAMVTMSAPSMKPVRPPSATQTSKRERDPSFDSGDEPDREDSGDRAKRGQPPFRAQSPPRATQRRRLIMRPQERKPMLLLQYDHGLSVGDMDEDDDDDMPLPDLVRCIKRPGSSSSRPATIAVAADSVEAKKATLLASNEAAAKGKPVTSDPPANRLPAIPNLSFVSRRVFNGPMVPADIIEDAPVVVNVIGDKTETLVERLVIHAPAAQEGNI</sequence>
<accession>A0A9P6PS82</accession>